<gene>
    <name evidence="1" type="ORF">C2G38_2227744</name>
</gene>
<dbReference type="Proteomes" id="UP000266673">
    <property type="component" value="Unassembled WGS sequence"/>
</dbReference>
<accession>A0A397U4Y4</accession>
<dbReference type="AlphaFoldDB" id="A0A397U4Y4"/>
<organism evidence="1 2">
    <name type="scientific">Gigaspora rosea</name>
    <dbReference type="NCBI Taxonomy" id="44941"/>
    <lineage>
        <taxon>Eukaryota</taxon>
        <taxon>Fungi</taxon>
        <taxon>Fungi incertae sedis</taxon>
        <taxon>Mucoromycota</taxon>
        <taxon>Glomeromycotina</taxon>
        <taxon>Glomeromycetes</taxon>
        <taxon>Diversisporales</taxon>
        <taxon>Gigasporaceae</taxon>
        <taxon>Gigaspora</taxon>
    </lineage>
</organism>
<dbReference type="OrthoDB" id="2435285at2759"/>
<name>A0A397U4Y4_9GLOM</name>
<protein>
    <submittedName>
        <fullName evidence="1">Uncharacterized protein</fullName>
    </submittedName>
</protein>
<keyword evidence="2" id="KW-1185">Reference proteome</keyword>
<dbReference type="EMBL" id="QKWP01002684">
    <property type="protein sequence ID" value="RIB02473.1"/>
    <property type="molecule type" value="Genomic_DNA"/>
</dbReference>
<proteinExistence type="predicted"/>
<dbReference type="Gene3D" id="3.60.130.30">
    <property type="match status" value="1"/>
</dbReference>
<reference evidence="1 2" key="1">
    <citation type="submission" date="2018-06" db="EMBL/GenBank/DDBJ databases">
        <title>Comparative genomics reveals the genomic features of Rhizophagus irregularis, R. cerebriforme, R. diaphanum and Gigaspora rosea, and their symbiotic lifestyle signature.</title>
        <authorList>
            <person name="Morin E."/>
            <person name="San Clemente H."/>
            <person name="Chen E.C.H."/>
            <person name="De La Providencia I."/>
            <person name="Hainaut M."/>
            <person name="Kuo A."/>
            <person name="Kohler A."/>
            <person name="Murat C."/>
            <person name="Tang N."/>
            <person name="Roy S."/>
            <person name="Loubradou J."/>
            <person name="Henrissat B."/>
            <person name="Grigoriev I.V."/>
            <person name="Corradi N."/>
            <person name="Roux C."/>
            <person name="Martin F.M."/>
        </authorList>
    </citation>
    <scope>NUCLEOTIDE SEQUENCE [LARGE SCALE GENOMIC DNA]</scope>
    <source>
        <strain evidence="1 2">DAOM 194757</strain>
    </source>
</reference>
<evidence type="ECO:0000313" key="1">
    <source>
        <dbReference type="EMBL" id="RIB02473.1"/>
    </source>
</evidence>
<evidence type="ECO:0000313" key="2">
    <source>
        <dbReference type="Proteomes" id="UP000266673"/>
    </source>
</evidence>
<sequence>MRYLSGNISIPDEFIWYDPKSKKDLLSINVPFNISGTTTVLIMDEGFYEVLNYHSRIRVGFELKRNVQESHVNQAMAELIVVNIVSNYAIFMVLTDLDETVHQKCVQGLIEKLQLLSGVINKYLETNYPALYFKMKSLDLGPNVPKPFVCPLGRFKGGELVFPELKLVVYIKQGQAIAFCSNLLGGNNEEAESSQIYTSPKLGSQKPKTKIKNNQRSYINLEPAKRGLPAKYKNNT</sequence>
<comment type="caution">
    <text evidence="1">The sequence shown here is derived from an EMBL/GenBank/DDBJ whole genome shotgun (WGS) entry which is preliminary data.</text>
</comment>